<dbReference type="RefSeq" id="WP_116016157.1">
    <property type="nucleotide sequence ID" value="NZ_QUOT01000001.1"/>
</dbReference>
<gene>
    <name evidence="3" type="ORF">DXX94_11965</name>
</gene>
<dbReference type="InterPro" id="IPR010982">
    <property type="entry name" value="Lambda_DNA-bd_dom_sf"/>
</dbReference>
<protein>
    <submittedName>
        <fullName evidence="3">Helix-turn-helix domain-containing protein</fullName>
    </submittedName>
</protein>
<keyword evidence="1" id="KW-1133">Transmembrane helix</keyword>
<dbReference type="Pfam" id="PF13239">
    <property type="entry name" value="2TM"/>
    <property type="match status" value="1"/>
</dbReference>
<feature type="domain" description="HTH cro/C1-type" evidence="2">
    <location>
        <begin position="3"/>
        <end position="56"/>
    </location>
</feature>
<dbReference type="InterPro" id="IPR025698">
    <property type="entry name" value="2TM_dom"/>
</dbReference>
<dbReference type="PROSITE" id="PS50943">
    <property type="entry name" value="HTH_CROC1"/>
    <property type="match status" value="1"/>
</dbReference>
<keyword evidence="1" id="KW-0812">Transmembrane</keyword>
<dbReference type="Pfam" id="PF01381">
    <property type="entry name" value="HTH_3"/>
    <property type="match status" value="1"/>
</dbReference>
<evidence type="ECO:0000256" key="1">
    <source>
        <dbReference type="SAM" id="Phobius"/>
    </source>
</evidence>
<dbReference type="AlphaFoldDB" id="A0A3E0U5Y7"/>
<dbReference type="CDD" id="cd00093">
    <property type="entry name" value="HTH_XRE"/>
    <property type="match status" value="1"/>
</dbReference>
<dbReference type="EMBL" id="QUOT01000001">
    <property type="protein sequence ID" value="REL31372.1"/>
    <property type="molecule type" value="Genomic_DNA"/>
</dbReference>
<evidence type="ECO:0000313" key="3">
    <source>
        <dbReference type="EMBL" id="REL31372.1"/>
    </source>
</evidence>
<comment type="caution">
    <text evidence="3">The sequence shown here is derived from an EMBL/GenBank/DDBJ whole genome shotgun (WGS) entry which is preliminary data.</text>
</comment>
<sequence>MLIKKLRLQRGWSQEHLSQVSGISVRTIQRIERGQKAGLESLKSLAAVFEIDITSLQPEADMTSNHTPLEHSSGLDRSSQLQVTIEEQRAMEYVQGLKAFYGHLATYIIVNIVLLAVNWFITPGYFWVLWVMMGWGIGLASHAVATFELFSFFDADWEKREIEKRLGRDL</sequence>
<dbReference type="InterPro" id="IPR001387">
    <property type="entry name" value="Cro/C1-type_HTH"/>
</dbReference>
<accession>A0A3E0U5Y7</accession>
<evidence type="ECO:0000259" key="2">
    <source>
        <dbReference type="PROSITE" id="PS50943"/>
    </source>
</evidence>
<evidence type="ECO:0000313" key="4">
    <source>
        <dbReference type="Proteomes" id="UP000256899"/>
    </source>
</evidence>
<keyword evidence="1" id="KW-0472">Membrane</keyword>
<reference evidence="4" key="1">
    <citation type="submission" date="2018-08" db="EMBL/GenBank/DDBJ databases">
        <title>Thalassotalea euphylliae genome.</title>
        <authorList>
            <person name="Summers S."/>
            <person name="Rice S.A."/>
            <person name="Freckelton M.L."/>
            <person name="Nedved B.T."/>
            <person name="Hadfield M.G."/>
        </authorList>
    </citation>
    <scope>NUCLEOTIDE SEQUENCE [LARGE SCALE GENOMIC DNA]</scope>
    <source>
        <strain evidence="4">H3</strain>
    </source>
</reference>
<dbReference type="GO" id="GO:0003677">
    <property type="term" value="F:DNA binding"/>
    <property type="evidence" value="ECO:0007669"/>
    <property type="project" value="InterPro"/>
</dbReference>
<proteinExistence type="predicted"/>
<dbReference type="Gene3D" id="1.10.260.40">
    <property type="entry name" value="lambda repressor-like DNA-binding domains"/>
    <property type="match status" value="1"/>
</dbReference>
<keyword evidence="4" id="KW-1185">Reference proteome</keyword>
<name>A0A3E0U5Y7_9GAMM</name>
<dbReference type="Proteomes" id="UP000256899">
    <property type="component" value="Unassembled WGS sequence"/>
</dbReference>
<feature type="transmembrane region" description="Helical" evidence="1">
    <location>
        <begin position="99"/>
        <end position="121"/>
    </location>
</feature>
<organism evidence="3 4">
    <name type="scientific">Thalassotalea euphylliae</name>
    <dbReference type="NCBI Taxonomy" id="1655234"/>
    <lineage>
        <taxon>Bacteria</taxon>
        <taxon>Pseudomonadati</taxon>
        <taxon>Pseudomonadota</taxon>
        <taxon>Gammaproteobacteria</taxon>
        <taxon>Alteromonadales</taxon>
        <taxon>Colwelliaceae</taxon>
        <taxon>Thalassotalea</taxon>
    </lineage>
</organism>
<dbReference type="SMART" id="SM00530">
    <property type="entry name" value="HTH_XRE"/>
    <property type="match status" value="1"/>
</dbReference>
<dbReference type="SUPFAM" id="SSF47413">
    <property type="entry name" value="lambda repressor-like DNA-binding domains"/>
    <property type="match status" value="1"/>
</dbReference>
<feature type="transmembrane region" description="Helical" evidence="1">
    <location>
        <begin position="127"/>
        <end position="150"/>
    </location>
</feature>